<feature type="domain" description="Penicillin-binding protein transpeptidase" evidence="16">
    <location>
        <begin position="306"/>
        <end position="669"/>
    </location>
</feature>
<keyword evidence="12 15" id="KW-0472">Membrane</keyword>
<dbReference type="PANTHER" id="PTHR30627:SF2">
    <property type="entry name" value="PEPTIDOGLYCAN D,D-TRANSPEPTIDASE MRDA"/>
    <property type="match status" value="1"/>
</dbReference>
<dbReference type="InterPro" id="IPR050515">
    <property type="entry name" value="Beta-lactam/transpept"/>
</dbReference>
<dbReference type="RefSeq" id="WP_345676956.1">
    <property type="nucleotide sequence ID" value="NZ_BAABHS010000013.1"/>
</dbReference>
<feature type="domain" description="Penicillin-binding protein dimerisation" evidence="17">
    <location>
        <begin position="66"/>
        <end position="254"/>
    </location>
</feature>
<dbReference type="SUPFAM" id="SSF56519">
    <property type="entry name" value="Penicillin binding protein dimerisation domain"/>
    <property type="match status" value="1"/>
</dbReference>
<evidence type="ECO:0000313" key="19">
    <source>
        <dbReference type="Proteomes" id="UP001500466"/>
    </source>
</evidence>
<evidence type="ECO:0000256" key="2">
    <source>
        <dbReference type="ARBA" id="ARBA00004236"/>
    </source>
</evidence>
<dbReference type="EMBL" id="BAABHS010000013">
    <property type="protein sequence ID" value="GAA4970641.1"/>
    <property type="molecule type" value="Genomic_DNA"/>
</dbReference>
<dbReference type="NCBIfam" id="TIGR03423">
    <property type="entry name" value="pbp2_mrdA"/>
    <property type="match status" value="1"/>
</dbReference>
<evidence type="ECO:0000256" key="13">
    <source>
        <dbReference type="ARBA" id="ARBA00023316"/>
    </source>
</evidence>
<keyword evidence="9" id="KW-0133">Cell shape</keyword>
<evidence type="ECO:0000256" key="6">
    <source>
        <dbReference type="ARBA" id="ARBA00022670"/>
    </source>
</evidence>
<dbReference type="Gene3D" id="3.40.710.10">
    <property type="entry name" value="DD-peptidase/beta-lactamase superfamily"/>
    <property type="match status" value="1"/>
</dbReference>
<keyword evidence="10" id="KW-0573">Peptidoglycan synthesis</keyword>
<keyword evidence="6" id="KW-0645">Protease</keyword>
<protein>
    <submittedName>
        <fullName evidence="18">Penicillin-binding protein 2</fullName>
    </submittedName>
</protein>
<evidence type="ECO:0000256" key="14">
    <source>
        <dbReference type="SAM" id="MobiDB-lite"/>
    </source>
</evidence>
<evidence type="ECO:0000256" key="5">
    <source>
        <dbReference type="ARBA" id="ARBA00022519"/>
    </source>
</evidence>
<evidence type="ECO:0000256" key="12">
    <source>
        <dbReference type="ARBA" id="ARBA00023136"/>
    </source>
</evidence>
<reference evidence="19" key="1">
    <citation type="journal article" date="2019" name="Int. J. Syst. Evol. Microbiol.">
        <title>The Global Catalogue of Microorganisms (GCM) 10K type strain sequencing project: providing services to taxonomists for standard genome sequencing and annotation.</title>
        <authorList>
            <consortium name="The Broad Institute Genomics Platform"/>
            <consortium name="The Broad Institute Genome Sequencing Center for Infectious Disease"/>
            <person name="Wu L."/>
            <person name="Ma J."/>
        </authorList>
    </citation>
    <scope>NUCLEOTIDE SEQUENCE [LARGE SCALE GENOMIC DNA]</scope>
    <source>
        <strain evidence="19">JCM 17986</strain>
    </source>
</reference>
<comment type="caution">
    <text evidence="18">The sequence shown here is derived from an EMBL/GenBank/DDBJ whole genome shotgun (WGS) entry which is preliminary data.</text>
</comment>
<dbReference type="Gene3D" id="3.90.1310.10">
    <property type="entry name" value="Penicillin-binding protein 2a (Domain 2)"/>
    <property type="match status" value="1"/>
</dbReference>
<evidence type="ECO:0000256" key="11">
    <source>
        <dbReference type="ARBA" id="ARBA00022989"/>
    </source>
</evidence>
<dbReference type="Pfam" id="PF03717">
    <property type="entry name" value="PBP_dimer"/>
    <property type="match status" value="1"/>
</dbReference>
<evidence type="ECO:0000259" key="16">
    <source>
        <dbReference type="Pfam" id="PF00905"/>
    </source>
</evidence>
<name>A0ABP9HGV9_9ACTN</name>
<evidence type="ECO:0000256" key="15">
    <source>
        <dbReference type="SAM" id="Phobius"/>
    </source>
</evidence>
<feature type="transmembrane region" description="Helical" evidence="15">
    <location>
        <begin position="21"/>
        <end position="43"/>
    </location>
</feature>
<proteinExistence type="inferred from homology"/>
<feature type="compositionally biased region" description="Basic and acidic residues" evidence="14">
    <location>
        <begin position="205"/>
        <end position="216"/>
    </location>
</feature>
<dbReference type="InterPro" id="IPR036138">
    <property type="entry name" value="PBP_dimer_sf"/>
</dbReference>
<evidence type="ECO:0000256" key="4">
    <source>
        <dbReference type="ARBA" id="ARBA00022475"/>
    </source>
</evidence>
<evidence type="ECO:0000256" key="8">
    <source>
        <dbReference type="ARBA" id="ARBA00022801"/>
    </source>
</evidence>
<keyword evidence="8" id="KW-0378">Hydrolase</keyword>
<dbReference type="InterPro" id="IPR012338">
    <property type="entry name" value="Beta-lactam/transpept-like"/>
</dbReference>
<comment type="similarity">
    <text evidence="3">Belongs to the transpeptidase family.</text>
</comment>
<evidence type="ECO:0000256" key="10">
    <source>
        <dbReference type="ARBA" id="ARBA00022984"/>
    </source>
</evidence>
<feature type="region of interest" description="Disordered" evidence="14">
    <location>
        <begin position="205"/>
        <end position="227"/>
    </location>
</feature>
<dbReference type="Pfam" id="PF00905">
    <property type="entry name" value="Transpeptidase"/>
    <property type="match status" value="1"/>
</dbReference>
<comment type="subcellular location">
    <subcellularLocation>
        <location evidence="2">Cell membrane</location>
    </subcellularLocation>
    <subcellularLocation>
        <location evidence="1">Membrane</location>
        <topology evidence="1">Single-pass membrane protein</topology>
    </subcellularLocation>
</comment>
<keyword evidence="13" id="KW-0961">Cell wall biogenesis/degradation</keyword>
<evidence type="ECO:0000256" key="3">
    <source>
        <dbReference type="ARBA" id="ARBA00007171"/>
    </source>
</evidence>
<dbReference type="InterPro" id="IPR001460">
    <property type="entry name" value="PCN-bd_Tpept"/>
</dbReference>
<dbReference type="InterPro" id="IPR005311">
    <property type="entry name" value="PBP_dimer"/>
</dbReference>
<dbReference type="Proteomes" id="UP001500466">
    <property type="component" value="Unassembled WGS sequence"/>
</dbReference>
<dbReference type="SUPFAM" id="SSF56601">
    <property type="entry name" value="beta-lactamase/transpeptidase-like"/>
    <property type="match status" value="1"/>
</dbReference>
<accession>A0ABP9HGV9</accession>
<keyword evidence="7 15" id="KW-0812">Transmembrane</keyword>
<dbReference type="InterPro" id="IPR017790">
    <property type="entry name" value="Penicillin-binding_protein_2"/>
</dbReference>
<keyword evidence="4" id="KW-1003">Cell membrane</keyword>
<gene>
    <name evidence="18" type="primary">mrdA</name>
    <name evidence="18" type="ORF">GCM10023205_40360</name>
</gene>
<keyword evidence="19" id="KW-1185">Reference proteome</keyword>
<evidence type="ECO:0000256" key="1">
    <source>
        <dbReference type="ARBA" id="ARBA00004167"/>
    </source>
</evidence>
<evidence type="ECO:0000256" key="9">
    <source>
        <dbReference type="ARBA" id="ARBA00022960"/>
    </source>
</evidence>
<keyword evidence="5" id="KW-0997">Cell inner membrane</keyword>
<sequence>MMPSLSNAGRSRGDGAHGVRARLIILQVLVLSLIVTLFGRLWYLQIRQGDEFTKAATTNNVRNVVTPAVRGQILDDKGRPLVANKAALVVTVNRTDLSSMPDKGSAVLTKLAGVLNMKAEDLKLKVRLCEKNVPQPCWNGSPYQPIPVTKNATTEQALAIAEHREEFPGVTAEPTAIRAYPGPESANAAATLGYLSPVTDDELTKQKQAGKDDLQRSDQVGRTGLERTYDTDLRGKTGVTKLAVDNLGNVIGTVSETPATPGNHLVTSIDARVQAVAEQQLNEALLRARSTFDAGNTHRNFAGDSGAVVVMDVKTGRIVAMASAPTYDPNVWVGGIAQADYQALTGPNSGQPLLPRAIQGQFAPGSIFKVVSTSAAAENGYSTKANYPCPGGITVGGITFNNLEGAGYGDISLARALEVSCNSVFYGLSYDMWLKAGGLKGTHHPMVDMARAYGLGTATGIDIPGEVPGRIVDQSVRRAEWEKNKDTWCKESEDPKLSAQQRLVNHENCLDGWQFRAGDAVNFSIGQGETLVTPIQMARIYAAIANGGTLYKPTIGKAVVSPDGKVVREIEPEVAGKIPVSQATMSYLQNALQGVATNGTAAGVFSGWPMDKLPIGAKTGTGSVQNKQSTSWFATFGGPKGAPQYAIVMMVSQGGTGSGTSGPSVRKIYNALYGVDDKGQIDPSKALMSAPPGDLPKIQADGTVVPVASFTYDAPAQPGGGSGDRPAVALGVPGALPPDRVPYRGGRFV</sequence>
<evidence type="ECO:0000256" key="7">
    <source>
        <dbReference type="ARBA" id="ARBA00022692"/>
    </source>
</evidence>
<evidence type="ECO:0000313" key="18">
    <source>
        <dbReference type="EMBL" id="GAA4970641.1"/>
    </source>
</evidence>
<evidence type="ECO:0000259" key="17">
    <source>
        <dbReference type="Pfam" id="PF03717"/>
    </source>
</evidence>
<keyword evidence="11 15" id="KW-1133">Transmembrane helix</keyword>
<dbReference type="PANTHER" id="PTHR30627">
    <property type="entry name" value="PEPTIDOGLYCAN D,D-TRANSPEPTIDASE"/>
    <property type="match status" value="1"/>
</dbReference>
<organism evidence="18 19">
    <name type="scientific">Yinghuangia aomiensis</name>
    <dbReference type="NCBI Taxonomy" id="676205"/>
    <lineage>
        <taxon>Bacteria</taxon>
        <taxon>Bacillati</taxon>
        <taxon>Actinomycetota</taxon>
        <taxon>Actinomycetes</taxon>
        <taxon>Kitasatosporales</taxon>
        <taxon>Streptomycetaceae</taxon>
        <taxon>Yinghuangia</taxon>
    </lineage>
</organism>